<keyword evidence="4" id="KW-0238">DNA-binding</keyword>
<protein>
    <recommendedName>
        <fullName evidence="4">Transcription antitermination protein RfaH</fullName>
    </recommendedName>
</protein>
<dbReference type="CDD" id="cd09892">
    <property type="entry name" value="NGN_SP_RfaH"/>
    <property type="match status" value="1"/>
</dbReference>
<dbReference type="SMART" id="SM00738">
    <property type="entry name" value="NGN"/>
    <property type="match status" value="1"/>
</dbReference>
<comment type="subunit">
    <text evidence="4">Interacts with both the nontemplate DNA and the RNA polymerase (RNAP).</text>
</comment>
<keyword evidence="3 4" id="KW-0804">Transcription</keyword>
<keyword evidence="7" id="KW-1185">Reference proteome</keyword>
<dbReference type="Proteomes" id="UP000235881">
    <property type="component" value="Unassembled WGS sequence"/>
</dbReference>
<comment type="caution">
    <text evidence="6">The sequence shown here is derived from an EMBL/GenBank/DDBJ whole genome shotgun (WGS) entry which is preliminary data.</text>
</comment>
<evidence type="ECO:0000259" key="5">
    <source>
        <dbReference type="SMART" id="SM00738"/>
    </source>
</evidence>
<comment type="function">
    <text evidence="4">Enhances distal genes transcription elongation in a specialized subset of operons that encode extracytoplasmic components.</text>
</comment>
<dbReference type="GO" id="GO:0006354">
    <property type="term" value="P:DNA-templated transcription elongation"/>
    <property type="evidence" value="ECO:0007669"/>
    <property type="project" value="InterPro"/>
</dbReference>
<dbReference type="InterPro" id="IPR043425">
    <property type="entry name" value="NusG-like"/>
</dbReference>
<sequence length="166" mass="19129">MTPLHTPRWYLIQTKPRQESRAEEHLQRQHYECYRPLRNTTGGRQQARHAEPLFPGYLFIRLDPAKDNWYPIRSTRGVSRVVSFGGHPIPVQDELIEQLRQRLAVPAMVAAPFSPGERVQISGGGLRELEAIFVASDGEQRSIILLNLLHRQQKITVPNHYLQCFA</sequence>
<dbReference type="PANTHER" id="PTHR30265:SF7">
    <property type="entry name" value="TRANSCRIPTION ANTITERMINATION PROTEIN RFAH"/>
    <property type="match status" value="1"/>
</dbReference>
<dbReference type="GO" id="GO:0005829">
    <property type="term" value="C:cytosol"/>
    <property type="evidence" value="ECO:0007669"/>
    <property type="project" value="TreeGrafter"/>
</dbReference>
<accession>A0A8E2U4T4</accession>
<evidence type="ECO:0000313" key="7">
    <source>
        <dbReference type="Proteomes" id="UP000235881"/>
    </source>
</evidence>
<proteinExistence type="inferred from homology"/>
<dbReference type="InterPro" id="IPR006645">
    <property type="entry name" value="NGN-like_dom"/>
</dbReference>
<dbReference type="RefSeq" id="WP_102828587.1">
    <property type="nucleotide sequence ID" value="NZ_CP065721.1"/>
</dbReference>
<dbReference type="SUPFAM" id="SSF82679">
    <property type="entry name" value="N-utilization substance G protein NusG, N-terminal domain"/>
    <property type="match status" value="1"/>
</dbReference>
<comment type="similarity">
    <text evidence="4">Belongs to the RfaH family.</text>
</comment>
<dbReference type="InterPro" id="IPR036735">
    <property type="entry name" value="NGN_dom_sf"/>
</dbReference>
<keyword evidence="2 4" id="KW-0805">Transcription regulation</keyword>
<dbReference type="NCBIfam" id="NF006534">
    <property type="entry name" value="PRK09014.1"/>
    <property type="match status" value="1"/>
</dbReference>
<gene>
    <name evidence="4 6" type="primary">rfaH</name>
    <name evidence="6" type="ORF">CXK95_10550</name>
</gene>
<evidence type="ECO:0000256" key="2">
    <source>
        <dbReference type="ARBA" id="ARBA00023015"/>
    </source>
</evidence>
<dbReference type="GO" id="GO:0001073">
    <property type="term" value="F:transcription antitermination factor activity, DNA binding"/>
    <property type="evidence" value="ECO:0007669"/>
    <property type="project" value="UniProtKB-UniRule"/>
</dbReference>
<organism evidence="6 7">
    <name type="scientific">Stutzerimonas degradans</name>
    <dbReference type="NCBI Taxonomy" id="2968968"/>
    <lineage>
        <taxon>Bacteria</taxon>
        <taxon>Pseudomonadati</taxon>
        <taxon>Pseudomonadota</taxon>
        <taxon>Gammaproteobacteria</taxon>
        <taxon>Pseudomonadales</taxon>
        <taxon>Pseudomonadaceae</taxon>
        <taxon>Stutzerimonas</taxon>
    </lineage>
</organism>
<evidence type="ECO:0000256" key="3">
    <source>
        <dbReference type="ARBA" id="ARBA00023163"/>
    </source>
</evidence>
<dbReference type="AlphaFoldDB" id="A0A8E2U4T4"/>
<evidence type="ECO:0000256" key="4">
    <source>
        <dbReference type="HAMAP-Rule" id="MF_00951"/>
    </source>
</evidence>
<keyword evidence="1 4" id="KW-0889">Transcription antitermination</keyword>
<dbReference type="Pfam" id="PF02357">
    <property type="entry name" value="NusG"/>
    <property type="match status" value="1"/>
</dbReference>
<dbReference type="GO" id="GO:0003677">
    <property type="term" value="F:DNA binding"/>
    <property type="evidence" value="ECO:0007669"/>
    <property type="project" value="UniProtKB-UniRule"/>
</dbReference>
<dbReference type="InterPro" id="IPR010215">
    <property type="entry name" value="Transcription_antiterm_RfaH"/>
</dbReference>
<dbReference type="NCBIfam" id="TIGR01955">
    <property type="entry name" value="RfaH"/>
    <property type="match status" value="1"/>
</dbReference>
<feature type="domain" description="NusG-like N-terminal" evidence="5">
    <location>
        <begin position="6"/>
        <end position="103"/>
    </location>
</feature>
<evidence type="ECO:0000313" key="6">
    <source>
        <dbReference type="EMBL" id="PNF76829.1"/>
    </source>
</evidence>
<dbReference type="HAMAP" id="MF_00951">
    <property type="entry name" value="RfaH"/>
    <property type="match status" value="1"/>
</dbReference>
<reference evidence="6 7" key="1">
    <citation type="submission" date="2018-01" db="EMBL/GenBank/DDBJ databases">
        <title>Denitrification phenotypes of diverse strains of Pseudomonas stutzeri.</title>
        <authorList>
            <person name="Milligan D.A."/>
            <person name="Bergaust L."/>
            <person name="Bakken L.R."/>
            <person name="Frostegard A."/>
        </authorList>
    </citation>
    <scope>NUCLEOTIDE SEQUENCE [LARGE SCALE GENOMIC DNA]</scope>
    <source>
        <strain evidence="6 7">DSM 50238</strain>
    </source>
</reference>
<evidence type="ECO:0000256" key="1">
    <source>
        <dbReference type="ARBA" id="ARBA00022814"/>
    </source>
</evidence>
<dbReference type="EMBL" id="POUK01000003">
    <property type="protein sequence ID" value="PNF76829.1"/>
    <property type="molecule type" value="Genomic_DNA"/>
</dbReference>
<name>A0A8E2U4T4_9GAMM</name>
<dbReference type="Gene3D" id="3.30.70.940">
    <property type="entry name" value="NusG, N-terminal domain"/>
    <property type="match status" value="1"/>
</dbReference>
<dbReference type="PANTHER" id="PTHR30265">
    <property type="entry name" value="RHO-INTERACTING TRANSCRIPTION TERMINATION FACTOR NUSG"/>
    <property type="match status" value="1"/>
</dbReference>